<dbReference type="EMBL" id="WHNX01000052">
    <property type="protein sequence ID" value="MPW27264.1"/>
    <property type="molecule type" value="Genomic_DNA"/>
</dbReference>
<keyword evidence="2" id="KW-1003">Cell membrane</keyword>
<reference evidence="7 8" key="1">
    <citation type="submission" date="2019-10" db="EMBL/GenBank/DDBJ databases">
        <title>Alkalibaculum tamaniensis sp.nov., a new alkaliphilic acetogen, isolated on methoxylated aromatics from a mud volcano.</title>
        <authorList>
            <person name="Khomyakova M.A."/>
            <person name="Merkel A.Y."/>
            <person name="Bonch-Osmolovskaya E.A."/>
            <person name="Slobodkin A.I."/>
        </authorList>
    </citation>
    <scope>NUCLEOTIDE SEQUENCE [LARGE SCALE GENOMIC DNA]</scope>
    <source>
        <strain evidence="7 8">M08DMB</strain>
    </source>
</reference>
<organism evidence="7 8">
    <name type="scientific">Alkalibaculum sporogenes</name>
    <dbReference type="NCBI Taxonomy" id="2655001"/>
    <lineage>
        <taxon>Bacteria</taxon>
        <taxon>Bacillati</taxon>
        <taxon>Bacillota</taxon>
        <taxon>Clostridia</taxon>
        <taxon>Eubacteriales</taxon>
        <taxon>Eubacteriaceae</taxon>
        <taxon>Alkalibaculum</taxon>
    </lineage>
</organism>
<evidence type="ECO:0000256" key="3">
    <source>
        <dbReference type="ARBA" id="ARBA00022692"/>
    </source>
</evidence>
<comment type="caution">
    <text evidence="7">The sequence shown here is derived from an EMBL/GenBank/DDBJ whole genome shotgun (WGS) entry which is preliminary data.</text>
</comment>
<keyword evidence="8" id="KW-1185">Reference proteome</keyword>
<feature type="transmembrane region" description="Helical" evidence="6">
    <location>
        <begin position="119"/>
        <end position="150"/>
    </location>
</feature>
<dbReference type="PIRSF" id="PIRSF035875">
    <property type="entry name" value="RNase_BN"/>
    <property type="match status" value="1"/>
</dbReference>
<dbReference type="Proteomes" id="UP000440004">
    <property type="component" value="Unassembled WGS sequence"/>
</dbReference>
<evidence type="ECO:0000256" key="4">
    <source>
        <dbReference type="ARBA" id="ARBA00022989"/>
    </source>
</evidence>
<proteinExistence type="predicted"/>
<dbReference type="Pfam" id="PF03631">
    <property type="entry name" value="Virul_fac_BrkB"/>
    <property type="match status" value="1"/>
</dbReference>
<dbReference type="PANTHER" id="PTHR30213:SF0">
    <property type="entry name" value="UPF0761 MEMBRANE PROTEIN YIHY"/>
    <property type="match status" value="1"/>
</dbReference>
<name>A0A6A7KCU4_9FIRM</name>
<evidence type="ECO:0000313" key="7">
    <source>
        <dbReference type="EMBL" id="MPW27264.1"/>
    </source>
</evidence>
<evidence type="ECO:0000313" key="8">
    <source>
        <dbReference type="Proteomes" id="UP000440004"/>
    </source>
</evidence>
<accession>A0A6A7KCU4</accession>
<evidence type="ECO:0000256" key="6">
    <source>
        <dbReference type="SAM" id="Phobius"/>
    </source>
</evidence>
<comment type="subcellular location">
    <subcellularLocation>
        <location evidence="1">Cell membrane</location>
        <topology evidence="1">Multi-pass membrane protein</topology>
    </subcellularLocation>
</comment>
<dbReference type="InterPro" id="IPR017039">
    <property type="entry name" value="Virul_fac_BrkB"/>
</dbReference>
<keyword evidence="5 6" id="KW-0472">Membrane</keyword>
<keyword evidence="4 6" id="KW-1133">Transmembrane helix</keyword>
<dbReference type="AlphaFoldDB" id="A0A6A7KCU4"/>
<evidence type="ECO:0000256" key="2">
    <source>
        <dbReference type="ARBA" id="ARBA00022475"/>
    </source>
</evidence>
<feature type="transmembrane region" description="Helical" evidence="6">
    <location>
        <begin position="170"/>
        <end position="188"/>
    </location>
</feature>
<protein>
    <submittedName>
        <fullName evidence="7">YihY family inner membrane protein</fullName>
    </submittedName>
</protein>
<keyword evidence="3 6" id="KW-0812">Transmembrane</keyword>
<feature type="transmembrane region" description="Helical" evidence="6">
    <location>
        <begin position="28"/>
        <end position="48"/>
    </location>
</feature>
<feature type="transmembrane region" description="Helical" evidence="6">
    <location>
        <begin position="246"/>
        <end position="268"/>
    </location>
</feature>
<evidence type="ECO:0000256" key="1">
    <source>
        <dbReference type="ARBA" id="ARBA00004651"/>
    </source>
</evidence>
<evidence type="ECO:0000256" key="5">
    <source>
        <dbReference type="ARBA" id="ARBA00023136"/>
    </source>
</evidence>
<dbReference type="PANTHER" id="PTHR30213">
    <property type="entry name" value="INNER MEMBRANE PROTEIN YHJD"/>
    <property type="match status" value="1"/>
</dbReference>
<dbReference type="NCBIfam" id="TIGR00765">
    <property type="entry name" value="yihY_not_rbn"/>
    <property type="match status" value="1"/>
</dbReference>
<dbReference type="RefSeq" id="WP_152806827.1">
    <property type="nucleotide sequence ID" value="NZ_WHNX01000052.1"/>
</dbReference>
<feature type="transmembrane region" description="Helical" evidence="6">
    <location>
        <begin position="86"/>
        <end position="107"/>
    </location>
</feature>
<gene>
    <name evidence="7" type="ORF">GC105_15970</name>
</gene>
<feature type="transmembrane region" description="Helical" evidence="6">
    <location>
        <begin position="204"/>
        <end position="226"/>
    </location>
</feature>
<sequence length="271" mass="31270">MKFKLFLKYIYNEYTKSEFGSLSAQTSYFLLLSFIPFLIFFLTIIGNLNLPSDDIYHYLESILPTQSYTLISNILSEVLNTESVNLVSLFLTFFLASKGVRAIVLALNKAYIEDESRNIFYLWFISIIFTLIFSFILVMTLLLLVFGKLLGEIIFNNFAINFELVMLWNYIRYIVTVISMILVFSFIYKHAPNCKSCKLTFKDIIIGSIFTTISWTVTSLVFAYYVNNFNTSYVSLYGSLGGVFALLVWLYMSSSIIILGGQINAYLYKFK</sequence>
<dbReference type="GO" id="GO:0005886">
    <property type="term" value="C:plasma membrane"/>
    <property type="evidence" value="ECO:0007669"/>
    <property type="project" value="UniProtKB-SubCell"/>
</dbReference>